<name>A0A833JCA7_9BACT</name>
<gene>
    <name evidence="2" type="ORF">GCL57_06530</name>
</gene>
<dbReference type="RefSeq" id="WP_152212554.1">
    <property type="nucleotide sequence ID" value="NZ_WFLN01000006.1"/>
</dbReference>
<evidence type="ECO:0000313" key="3">
    <source>
        <dbReference type="Proteomes" id="UP000442694"/>
    </source>
</evidence>
<evidence type="ECO:0008006" key="4">
    <source>
        <dbReference type="Google" id="ProtNLM"/>
    </source>
</evidence>
<accession>A0A833JCA7</accession>
<protein>
    <recommendedName>
        <fullName evidence="4">Heme exporter protein D</fullName>
    </recommendedName>
</protein>
<dbReference type="EMBL" id="WFLN01000006">
    <property type="protein sequence ID" value="KAB8030626.1"/>
    <property type="molecule type" value="Genomic_DNA"/>
</dbReference>
<keyword evidence="3" id="KW-1185">Reference proteome</keyword>
<comment type="caution">
    <text evidence="2">The sequence shown here is derived from an EMBL/GenBank/DDBJ whole genome shotgun (WGS) entry which is preliminary data.</text>
</comment>
<evidence type="ECO:0000313" key="2">
    <source>
        <dbReference type="EMBL" id="KAB8030626.1"/>
    </source>
</evidence>
<organism evidence="2 3">
    <name type="scientific">Fluviispira multicolorata</name>
    <dbReference type="NCBI Taxonomy" id="2654512"/>
    <lineage>
        <taxon>Bacteria</taxon>
        <taxon>Pseudomonadati</taxon>
        <taxon>Bdellovibrionota</taxon>
        <taxon>Oligoflexia</taxon>
        <taxon>Silvanigrellales</taxon>
        <taxon>Silvanigrellaceae</taxon>
        <taxon>Fluviispira</taxon>
    </lineage>
</organism>
<proteinExistence type="predicted"/>
<sequence>MNESYGNVGWQIFVYASYFIVGVSLLSYVIMAIFSRKKSLKNMYEEGFFQEKNSKNSSAGEKSL</sequence>
<evidence type="ECO:0000256" key="1">
    <source>
        <dbReference type="SAM" id="Phobius"/>
    </source>
</evidence>
<keyword evidence="1" id="KW-1133">Transmembrane helix</keyword>
<reference evidence="2 3" key="1">
    <citation type="submission" date="2019-10" db="EMBL/GenBank/DDBJ databases">
        <title>New genus of Silvanigrellaceae.</title>
        <authorList>
            <person name="Pitt A."/>
            <person name="Hahn M.W."/>
        </authorList>
    </citation>
    <scope>NUCLEOTIDE SEQUENCE [LARGE SCALE GENOMIC DNA]</scope>
    <source>
        <strain evidence="2 3">33A1-SZDP</strain>
    </source>
</reference>
<feature type="transmembrane region" description="Helical" evidence="1">
    <location>
        <begin position="12"/>
        <end position="34"/>
    </location>
</feature>
<keyword evidence="1" id="KW-0472">Membrane</keyword>
<dbReference type="Proteomes" id="UP000442694">
    <property type="component" value="Unassembled WGS sequence"/>
</dbReference>
<keyword evidence="1" id="KW-0812">Transmembrane</keyword>
<dbReference type="AlphaFoldDB" id="A0A833JCA7"/>